<organism evidence="1 2">
    <name type="scientific">Desulfonema magnum</name>
    <dbReference type="NCBI Taxonomy" id="45655"/>
    <lineage>
        <taxon>Bacteria</taxon>
        <taxon>Pseudomonadati</taxon>
        <taxon>Thermodesulfobacteriota</taxon>
        <taxon>Desulfobacteria</taxon>
        <taxon>Desulfobacterales</taxon>
        <taxon>Desulfococcaceae</taxon>
        <taxon>Desulfonema</taxon>
    </lineage>
</organism>
<gene>
    <name evidence="1" type="ORF">dnm_022140</name>
</gene>
<evidence type="ECO:0000313" key="2">
    <source>
        <dbReference type="Proteomes" id="UP000663722"/>
    </source>
</evidence>
<reference evidence="1" key="1">
    <citation type="journal article" date="2021" name="Microb. Physiol.">
        <title>Proteogenomic Insights into the Physiology of Marine, Sulfate-Reducing, Filamentous Desulfonema limicola and Desulfonema magnum.</title>
        <authorList>
            <person name="Schnaars V."/>
            <person name="Wohlbrand L."/>
            <person name="Scheve S."/>
            <person name="Hinrichs C."/>
            <person name="Reinhardt R."/>
            <person name="Rabus R."/>
        </authorList>
    </citation>
    <scope>NUCLEOTIDE SEQUENCE</scope>
    <source>
        <strain evidence="1">4be13</strain>
    </source>
</reference>
<evidence type="ECO:0000313" key="1">
    <source>
        <dbReference type="EMBL" id="QTA86193.1"/>
    </source>
</evidence>
<proteinExistence type="predicted"/>
<name>A0A975BIY3_9BACT</name>
<dbReference type="Proteomes" id="UP000663722">
    <property type="component" value="Chromosome"/>
</dbReference>
<dbReference type="EMBL" id="CP061800">
    <property type="protein sequence ID" value="QTA86193.1"/>
    <property type="molecule type" value="Genomic_DNA"/>
</dbReference>
<dbReference type="AlphaFoldDB" id="A0A975BIY3"/>
<protein>
    <submittedName>
        <fullName evidence="1">Uncharacterized protein</fullName>
    </submittedName>
</protein>
<keyword evidence="2" id="KW-1185">Reference proteome</keyword>
<dbReference type="KEGG" id="dmm:dnm_022140"/>
<sequence>MGGKAYARVFLISIFPGSERAIGGGKAYARAFQLPKATESHNARFYGEKCDIA</sequence>
<accession>A0A975BIY3</accession>